<dbReference type="Gene3D" id="2.60.40.60">
    <property type="entry name" value="Cadherins"/>
    <property type="match status" value="2"/>
</dbReference>
<proteinExistence type="predicted"/>
<comment type="caution">
    <text evidence="4">The sequence shown here is derived from an EMBL/GenBank/DDBJ whole genome shotgun (WGS) entry which is preliminary data.</text>
</comment>
<dbReference type="InterPro" id="IPR018511">
    <property type="entry name" value="Hemolysin-typ_Ca-bd_CS"/>
</dbReference>
<dbReference type="InterPro" id="IPR002126">
    <property type="entry name" value="Cadherin-like_dom"/>
</dbReference>
<dbReference type="InterPro" id="IPR001343">
    <property type="entry name" value="Hemolysn_Ca-bd"/>
</dbReference>
<dbReference type="SUPFAM" id="SSF141072">
    <property type="entry name" value="CalX-like"/>
    <property type="match status" value="1"/>
</dbReference>
<name>G2DYW9_9GAMM</name>
<dbReference type="CDD" id="cd11304">
    <property type="entry name" value="Cadherin_repeat"/>
    <property type="match status" value="1"/>
</dbReference>
<dbReference type="Pfam" id="PF13753">
    <property type="entry name" value="SWM_repeat"/>
    <property type="match status" value="1"/>
</dbReference>
<dbReference type="SUPFAM" id="SSF49313">
    <property type="entry name" value="Cadherin-like"/>
    <property type="match status" value="2"/>
</dbReference>
<feature type="domain" description="Cadherin" evidence="3">
    <location>
        <begin position="572"/>
        <end position="650"/>
    </location>
</feature>
<evidence type="ECO:0000256" key="2">
    <source>
        <dbReference type="ARBA" id="ARBA00022837"/>
    </source>
</evidence>
<reference evidence="4 5" key="1">
    <citation type="submission" date="2011-06" db="EMBL/GenBank/DDBJ databases">
        <title>The draft genome of Thiorhodococcus drewsii AZ1.</title>
        <authorList>
            <consortium name="US DOE Joint Genome Institute (JGI-PGF)"/>
            <person name="Lucas S."/>
            <person name="Han J."/>
            <person name="Lapidus A."/>
            <person name="Cheng J.-F."/>
            <person name="Goodwin L."/>
            <person name="Pitluck S."/>
            <person name="Peters L."/>
            <person name="Land M.L."/>
            <person name="Hauser L."/>
            <person name="Vogl K."/>
            <person name="Liu Z."/>
            <person name="Imhoff J."/>
            <person name="Thiel V."/>
            <person name="Frigaard N.-U."/>
            <person name="Bryant D.A."/>
            <person name="Woyke T.J."/>
        </authorList>
    </citation>
    <scope>NUCLEOTIDE SEQUENCE [LARGE SCALE GENOMIC DNA]</scope>
    <source>
        <strain evidence="4 5">AZ1</strain>
    </source>
</reference>
<dbReference type="OrthoDB" id="6089850at2"/>
<protein>
    <submittedName>
        <fullName evidence="4">Outer membrane protein</fullName>
    </submittedName>
</protein>
<evidence type="ECO:0000313" key="4">
    <source>
        <dbReference type="EMBL" id="EGV32478.1"/>
    </source>
</evidence>
<dbReference type="EMBL" id="AFWT01000007">
    <property type="protein sequence ID" value="EGV32478.1"/>
    <property type="molecule type" value="Genomic_DNA"/>
</dbReference>
<dbReference type="InterPro" id="IPR015919">
    <property type="entry name" value="Cadherin-like_sf"/>
</dbReference>
<sequence>MATQRPADYGSFERVLEIYTGLFKAAADAQGTDYWVGKVEDPETPWTYDQVADSFFDQAYVQALYQNGDGSPLAGNAFLLALYQNIFKVETPDAGGFEYWQGVMSNMGITDYTSEGVGSLVLQMLDGMWEEPGADDTPEEIALRADTQAFYSNLIDASVAFYNSQEGMTPFDELSAEDQAAFLAASSSLFDAITAESTPEEIDAAVQDATDAITPLSFELTQDANAGQALEGTTVTYSVTASKAVDADTTFTYSLSSSNSNVTGDDFTTATAGTVTILAGETSGTFEIGLATGDSPELAESYTITLSGASTSTTIATTIVDTSTADTEAPVVTVDQTFDYAENQEAGALIGTPIEASDNVGVTGFGIASGNDEGYFAIDAITGQISLTAAGAAAASNDYETTPNSFTLAVTATDATGNTSAATDVVLNVTDVDDVAPQFDTATRASSSITLFFDETMDPDSVPAASSFIVMKGGSTAVTVSTVTVSGNTVVLGLAAPLADADVIDVTYTPPATTPLQDVAGNDAATFAVTGVEKDVTPPTIAAQTFAYQENATAAGAVVASVVAEGGDVASFAITSGNGNNFFEIDSAGNISLTTAGLLATAASNDFETTPNTFALGVTATDNAGNTSAEGTITLDVTDDASDNLDAPIIASLTTGADPQPGVVLGSNNDDIISGLVSANPGETTFSSADFINTGDQGTNGDTLNIELRGANYTGGATLQNIENLQLTASTAAATFNALGLTSFNKVINNASPFALTVTNLGSNILNFDVGNIASGFGAGIYTYVAGTLTGSEVSTLTVTANVGLATAFENITFNDAVATSPNSFGEIVVDAKNGAGYFNIISDAQQTSINTITVKGTNAVGLNVADVAGNLEVTASTIEASANSGGVWVTGLGATGHTVTGGVGNDRFDFAANLDSTDTIDGNGGMDTLSANGAQLAAVTSAVKPTVTEVETLMVADDVGAVATTVNAALFGGAVNNVRIADQGAAGAAVTVFNGLKAAASGSANNIRFDGDLGANGGSYTFNILNASDAGTDNSVNLDMRGGATTATSTVVLNGVEHISIDTSKATGIQTFNITDTALTDLTVTGGQNVVINGAALDGAVSSIDASGLTGTASLNVQLNAAATVGAAVTTAGGADTIVGSSLNDNISTGGGIDTITGGTGADKLNAGIGNDTFIWASDTDSGVMTAGTTSTSTSTLDIVTVNAGDTINLAASNVTLATLGTLQVAGNLTTTVTAFTELQRVVGVFDETANTFTAGATGANAVMLSWDAAAADTTVDQSIVLVGVTDVSAIAAGVVTV</sequence>
<dbReference type="GO" id="GO:0016020">
    <property type="term" value="C:membrane"/>
    <property type="evidence" value="ECO:0007669"/>
    <property type="project" value="InterPro"/>
</dbReference>
<keyword evidence="5" id="KW-1185">Reference proteome</keyword>
<dbReference type="RefSeq" id="WP_007040042.1">
    <property type="nucleotide sequence ID" value="NZ_AFWT01000007.1"/>
</dbReference>
<dbReference type="PATRIC" id="fig|765913.3.peg.1356"/>
<dbReference type="SMART" id="SM00112">
    <property type="entry name" value="CA"/>
    <property type="match status" value="2"/>
</dbReference>
<keyword evidence="2" id="KW-0106">Calcium</keyword>
<evidence type="ECO:0000256" key="1">
    <source>
        <dbReference type="ARBA" id="ARBA00022729"/>
    </source>
</evidence>
<dbReference type="InterPro" id="IPR011049">
    <property type="entry name" value="Serralysin-like_metalloprot_C"/>
</dbReference>
<dbReference type="STRING" id="765913.ThidrDRAFT_1328"/>
<gene>
    <name evidence="4" type="ORF">ThidrDRAFT_1328</name>
</gene>
<feature type="domain" description="Cadherin" evidence="3">
    <location>
        <begin position="332"/>
        <end position="439"/>
    </location>
</feature>
<dbReference type="GO" id="GO:0005509">
    <property type="term" value="F:calcium ion binding"/>
    <property type="evidence" value="ECO:0007669"/>
    <property type="project" value="InterPro"/>
</dbReference>
<dbReference type="InterPro" id="IPR028059">
    <property type="entry name" value="SWM_rpt"/>
</dbReference>
<evidence type="ECO:0000313" key="5">
    <source>
        <dbReference type="Proteomes" id="UP000004200"/>
    </source>
</evidence>
<dbReference type="GO" id="GO:0007156">
    <property type="term" value="P:homophilic cell adhesion via plasma membrane adhesion molecules"/>
    <property type="evidence" value="ECO:0007669"/>
    <property type="project" value="InterPro"/>
</dbReference>
<dbReference type="Gene3D" id="2.150.10.10">
    <property type="entry name" value="Serralysin-like metalloprotease, C-terminal"/>
    <property type="match status" value="1"/>
</dbReference>
<dbReference type="PROSITE" id="PS50268">
    <property type="entry name" value="CADHERIN_2"/>
    <property type="match status" value="2"/>
</dbReference>
<dbReference type="PRINTS" id="PR00313">
    <property type="entry name" value="CABNDNGRPT"/>
</dbReference>
<keyword evidence="1" id="KW-0732">Signal</keyword>
<dbReference type="Proteomes" id="UP000004200">
    <property type="component" value="Unassembled WGS sequence"/>
</dbReference>
<dbReference type="InterPro" id="IPR038081">
    <property type="entry name" value="CalX-like_sf"/>
</dbReference>
<evidence type="ECO:0000259" key="3">
    <source>
        <dbReference type="PROSITE" id="PS50268"/>
    </source>
</evidence>
<organism evidence="4 5">
    <name type="scientific">Thiorhodococcus drewsii AZ1</name>
    <dbReference type="NCBI Taxonomy" id="765913"/>
    <lineage>
        <taxon>Bacteria</taxon>
        <taxon>Pseudomonadati</taxon>
        <taxon>Pseudomonadota</taxon>
        <taxon>Gammaproteobacteria</taxon>
        <taxon>Chromatiales</taxon>
        <taxon>Chromatiaceae</taxon>
        <taxon>Thiorhodococcus</taxon>
    </lineage>
</organism>
<dbReference type="PROSITE" id="PS00330">
    <property type="entry name" value="HEMOLYSIN_CALCIUM"/>
    <property type="match status" value="1"/>
</dbReference>
<accession>G2DYW9</accession>
<dbReference type="Gene3D" id="2.60.40.1220">
    <property type="match status" value="1"/>
</dbReference>
<dbReference type="Gene3D" id="2.60.40.2030">
    <property type="match status" value="1"/>
</dbReference>
<dbReference type="Pfam" id="PF00353">
    <property type="entry name" value="HemolysinCabind"/>
    <property type="match status" value="1"/>
</dbReference>
<dbReference type="InterPro" id="IPR014755">
    <property type="entry name" value="Cu-Rt/internalin_Ig-like"/>
</dbReference>
<dbReference type="eggNOG" id="COG5276">
    <property type="taxonomic scope" value="Bacteria"/>
</dbReference>